<feature type="domain" description="Disintegrin" evidence="21">
    <location>
        <begin position="362"/>
        <end position="449"/>
    </location>
</feature>
<keyword evidence="11 19" id="KW-1133">Transmembrane helix</keyword>
<proteinExistence type="inferred from homology"/>
<dbReference type="PANTHER" id="PTHR43394">
    <property type="entry name" value="ATP-DEPENDENT PERMEASE MDL1, MITOCHONDRIAL"/>
    <property type="match status" value="1"/>
</dbReference>
<evidence type="ECO:0000256" key="13">
    <source>
        <dbReference type="ARBA" id="ARBA00023157"/>
    </source>
</evidence>
<evidence type="ECO:0000256" key="1">
    <source>
        <dbReference type="ARBA" id="ARBA00004141"/>
    </source>
</evidence>
<feature type="region of interest" description="Disordered" evidence="18">
    <location>
        <begin position="686"/>
        <end position="707"/>
    </location>
</feature>
<feature type="compositionally biased region" description="Basic and acidic residues" evidence="18">
    <location>
        <begin position="1472"/>
        <end position="1484"/>
    </location>
</feature>
<feature type="binding site" evidence="17">
    <location>
        <position position="298"/>
    </location>
    <ligand>
        <name>Zn(2+)</name>
        <dbReference type="ChEBI" id="CHEBI:29105"/>
        <note>catalytic</note>
    </ligand>
</feature>
<dbReference type="InterPro" id="IPR039421">
    <property type="entry name" value="Type_1_exporter"/>
</dbReference>
<dbReference type="InterPro" id="IPR036640">
    <property type="entry name" value="ABC1_TM_sf"/>
</dbReference>
<feature type="transmembrane region" description="Helical" evidence="19">
    <location>
        <begin position="1686"/>
        <end position="1706"/>
    </location>
</feature>
<name>A0ABR3M4R5_9TELE</name>
<evidence type="ECO:0000256" key="17">
    <source>
        <dbReference type="PROSITE-ProRule" id="PRU00276"/>
    </source>
</evidence>
<dbReference type="InterPro" id="IPR001762">
    <property type="entry name" value="Disintegrin_dom"/>
</dbReference>
<feature type="domain" description="ABC transporter" evidence="23">
    <location>
        <begin position="1226"/>
        <end position="1462"/>
    </location>
</feature>
<evidence type="ECO:0000256" key="5">
    <source>
        <dbReference type="ARBA" id="ARBA00022553"/>
    </source>
</evidence>
<feature type="domain" description="ABC transmembrane type-1" evidence="24">
    <location>
        <begin position="886"/>
        <end position="1191"/>
    </location>
</feature>
<dbReference type="SUPFAM" id="SSF57552">
    <property type="entry name" value="Blood coagulation inhibitor (disintegrin)"/>
    <property type="match status" value="1"/>
</dbReference>
<dbReference type="CDD" id="cd04269">
    <property type="entry name" value="ZnMc_adamalysin_II_like"/>
    <property type="match status" value="1"/>
</dbReference>
<reference evidence="25 26" key="1">
    <citation type="submission" date="2023-09" db="EMBL/GenBank/DDBJ databases">
        <authorList>
            <person name="Wang M."/>
        </authorList>
    </citation>
    <scope>NUCLEOTIDE SEQUENCE [LARGE SCALE GENOMIC DNA]</scope>
    <source>
        <strain evidence="25">GT-2023</strain>
        <tissue evidence="25">Liver</tissue>
    </source>
</reference>
<dbReference type="PROSITE" id="PS50893">
    <property type="entry name" value="ABC_TRANSPORTER_2"/>
    <property type="match status" value="2"/>
</dbReference>
<dbReference type="InterPro" id="IPR001590">
    <property type="entry name" value="Peptidase_M12B"/>
</dbReference>
<evidence type="ECO:0000256" key="7">
    <source>
        <dbReference type="ARBA" id="ARBA00022737"/>
    </source>
</evidence>
<keyword evidence="6 19" id="KW-0812">Transmembrane</keyword>
<feature type="binding site" evidence="17">
    <location>
        <position position="288"/>
    </location>
    <ligand>
        <name>Zn(2+)</name>
        <dbReference type="ChEBI" id="CHEBI:29105"/>
        <note>catalytic</note>
    </ligand>
</feature>
<dbReference type="SUPFAM" id="SSF52540">
    <property type="entry name" value="P-loop containing nucleoside triphosphate hydrolases"/>
    <property type="match status" value="2"/>
</dbReference>
<evidence type="ECO:0000259" key="20">
    <source>
        <dbReference type="PROSITE" id="PS50026"/>
    </source>
</evidence>
<dbReference type="PROSITE" id="PS50929">
    <property type="entry name" value="ABC_TM1F"/>
    <property type="match status" value="2"/>
</dbReference>
<evidence type="ECO:0008006" key="27">
    <source>
        <dbReference type="Google" id="ProtNLM"/>
    </source>
</evidence>
<dbReference type="InterPro" id="IPR034027">
    <property type="entry name" value="Reprolysin_adamalysin"/>
</dbReference>
<dbReference type="InterPro" id="IPR017871">
    <property type="entry name" value="ABC_transporter-like_CS"/>
</dbReference>
<evidence type="ECO:0000256" key="19">
    <source>
        <dbReference type="SAM" id="Phobius"/>
    </source>
</evidence>
<keyword evidence="13 16" id="KW-1015">Disulfide bond</keyword>
<dbReference type="InterPro" id="IPR036436">
    <property type="entry name" value="Disintegrin_dom_sf"/>
</dbReference>
<keyword evidence="12 19" id="KW-0472">Membrane</keyword>
<dbReference type="InterPro" id="IPR024079">
    <property type="entry name" value="MetalloPept_cat_dom_sf"/>
</dbReference>
<protein>
    <recommendedName>
        <fullName evidence="27">ATP-binding cassette, sub-family B (MDR/TAP), member 4</fullName>
    </recommendedName>
</protein>
<evidence type="ECO:0000256" key="9">
    <source>
        <dbReference type="ARBA" id="ARBA00022840"/>
    </source>
</evidence>
<feature type="transmembrane region" description="Helical" evidence="19">
    <location>
        <begin position="1129"/>
        <end position="1150"/>
    </location>
</feature>
<feature type="region of interest" description="Disordered" evidence="18">
    <location>
        <begin position="730"/>
        <end position="863"/>
    </location>
</feature>
<feature type="transmembrane region" description="Helical" evidence="19">
    <location>
        <begin position="1536"/>
        <end position="1561"/>
    </location>
</feature>
<evidence type="ECO:0000256" key="6">
    <source>
        <dbReference type="ARBA" id="ARBA00022692"/>
    </source>
</evidence>
<dbReference type="Gene3D" id="3.40.50.300">
    <property type="entry name" value="P-loop containing nucleotide triphosphate hydrolases"/>
    <property type="match status" value="2"/>
</dbReference>
<keyword evidence="17" id="KW-0479">Metal-binding</keyword>
<comment type="caution">
    <text evidence="25">The sequence shown here is derived from an EMBL/GenBank/DDBJ whole genome shotgun (WGS) entry which is preliminary data.</text>
</comment>
<evidence type="ECO:0000256" key="8">
    <source>
        <dbReference type="ARBA" id="ARBA00022741"/>
    </source>
</evidence>
<feature type="compositionally biased region" description="Pro residues" evidence="18">
    <location>
        <begin position="737"/>
        <end position="746"/>
    </location>
</feature>
<feature type="compositionally biased region" description="Pro residues" evidence="18">
    <location>
        <begin position="803"/>
        <end position="829"/>
    </location>
</feature>
<feature type="region of interest" description="Disordered" evidence="18">
    <location>
        <begin position="1471"/>
        <end position="1518"/>
    </location>
</feature>
<evidence type="ECO:0000259" key="23">
    <source>
        <dbReference type="PROSITE" id="PS50893"/>
    </source>
</evidence>
<dbReference type="SMART" id="SM00382">
    <property type="entry name" value="AAA"/>
    <property type="match status" value="2"/>
</dbReference>
<evidence type="ECO:0000259" key="22">
    <source>
        <dbReference type="PROSITE" id="PS50215"/>
    </source>
</evidence>
<dbReference type="InterPro" id="IPR000742">
    <property type="entry name" value="EGF"/>
</dbReference>
<dbReference type="Pfam" id="PF08516">
    <property type="entry name" value="ADAM_CR"/>
    <property type="match status" value="1"/>
</dbReference>
<feature type="disulfide bond" evidence="16">
    <location>
        <begin position="598"/>
        <end position="608"/>
    </location>
</feature>
<dbReference type="Pfam" id="PF00664">
    <property type="entry name" value="ABC_membrane"/>
    <property type="match status" value="2"/>
</dbReference>
<dbReference type="Pfam" id="PF00005">
    <property type="entry name" value="ABC_tran"/>
    <property type="match status" value="2"/>
</dbReference>
<evidence type="ECO:0000256" key="14">
    <source>
        <dbReference type="ARBA" id="ARBA00023180"/>
    </source>
</evidence>
<keyword evidence="4" id="KW-0813">Transport</keyword>
<feature type="domain" description="ABC transmembrane type-1" evidence="24">
    <location>
        <begin position="1540"/>
        <end position="1827"/>
    </location>
</feature>
<evidence type="ECO:0000256" key="10">
    <source>
        <dbReference type="ARBA" id="ARBA00022967"/>
    </source>
</evidence>
<dbReference type="Pfam" id="PF01421">
    <property type="entry name" value="Reprolysin"/>
    <property type="match status" value="1"/>
</dbReference>
<dbReference type="EMBL" id="JAYMGO010000016">
    <property type="protein sequence ID" value="KAL1259585.1"/>
    <property type="molecule type" value="Genomic_DNA"/>
</dbReference>
<feature type="transmembrane region" description="Helical" evidence="19">
    <location>
        <begin position="1762"/>
        <end position="1780"/>
    </location>
</feature>
<dbReference type="Gene3D" id="4.10.70.10">
    <property type="entry name" value="Disintegrin domain"/>
    <property type="match status" value="1"/>
</dbReference>
<comment type="caution">
    <text evidence="16">Lacks conserved residue(s) required for the propagation of feature annotation.</text>
</comment>
<dbReference type="SUPFAM" id="SSF90123">
    <property type="entry name" value="ABC transporter transmembrane region"/>
    <property type="match status" value="2"/>
</dbReference>
<feature type="domain" description="ABC transporter" evidence="23">
    <location>
        <begin position="1862"/>
        <end position="2100"/>
    </location>
</feature>
<dbReference type="InterPro" id="IPR027417">
    <property type="entry name" value="P-loop_NTPase"/>
</dbReference>
<evidence type="ECO:0000313" key="25">
    <source>
        <dbReference type="EMBL" id="KAL1259585.1"/>
    </source>
</evidence>
<evidence type="ECO:0000259" key="24">
    <source>
        <dbReference type="PROSITE" id="PS50929"/>
    </source>
</evidence>
<feature type="compositionally biased region" description="Polar residues" evidence="18">
    <location>
        <begin position="836"/>
        <end position="847"/>
    </location>
</feature>
<keyword evidence="10" id="KW-1278">Translocase</keyword>
<evidence type="ECO:0000256" key="11">
    <source>
        <dbReference type="ARBA" id="ARBA00022989"/>
    </source>
</evidence>
<feature type="compositionally biased region" description="Pro residues" evidence="18">
    <location>
        <begin position="757"/>
        <end position="769"/>
    </location>
</feature>
<dbReference type="Gene3D" id="1.20.1560.10">
    <property type="entry name" value="ABC transporter type 1, transmembrane domain"/>
    <property type="match status" value="1"/>
</dbReference>
<evidence type="ECO:0000313" key="26">
    <source>
        <dbReference type="Proteomes" id="UP001558613"/>
    </source>
</evidence>
<dbReference type="InterPro" id="IPR003593">
    <property type="entry name" value="AAA+_ATPase"/>
</dbReference>
<keyword evidence="7" id="KW-0677">Repeat</keyword>
<dbReference type="Gene3D" id="3.40.390.10">
    <property type="entry name" value="Collagenase (Catalytic Domain)"/>
    <property type="match status" value="1"/>
</dbReference>
<dbReference type="PROSITE" id="PS01186">
    <property type="entry name" value="EGF_2"/>
    <property type="match status" value="1"/>
</dbReference>
<dbReference type="PANTHER" id="PTHR43394:SF28">
    <property type="entry name" value="ATP-BINDING CASSETTE SUBFAMILY B MEMBER 1"/>
    <property type="match status" value="1"/>
</dbReference>
<dbReference type="SMART" id="SM00050">
    <property type="entry name" value="DISIN"/>
    <property type="match status" value="1"/>
</dbReference>
<feature type="transmembrane region" description="Helical" evidence="19">
    <location>
        <begin position="949"/>
        <end position="974"/>
    </location>
</feature>
<feature type="active site" evidence="17">
    <location>
        <position position="289"/>
    </location>
</feature>
<feature type="binding site" evidence="17">
    <location>
        <position position="292"/>
    </location>
    <ligand>
        <name>Zn(2+)</name>
        <dbReference type="ChEBI" id="CHEBI:29105"/>
        <note>catalytic</note>
    </ligand>
</feature>
<keyword evidence="8" id="KW-0547">Nucleotide-binding</keyword>
<evidence type="ECO:0000256" key="4">
    <source>
        <dbReference type="ARBA" id="ARBA00022448"/>
    </source>
</evidence>
<dbReference type="CDD" id="cd03249">
    <property type="entry name" value="ABC_MTABC3_MDL1_MDL2"/>
    <property type="match status" value="2"/>
</dbReference>
<feature type="transmembrane region" description="Helical" evidence="19">
    <location>
        <begin position="1800"/>
        <end position="1821"/>
    </location>
</feature>
<dbReference type="CDD" id="cd18577">
    <property type="entry name" value="ABC_6TM_Pgp_ABCB1_D1_like"/>
    <property type="match status" value="1"/>
</dbReference>
<comment type="subcellular location">
    <subcellularLocation>
        <location evidence="1">Membrane</location>
        <topology evidence="1">Multi-pass membrane protein</topology>
    </subcellularLocation>
    <subcellularLocation>
        <location evidence="2">Membrane</location>
        <topology evidence="2">Single-pass membrane protein</topology>
    </subcellularLocation>
</comment>
<keyword evidence="16" id="KW-0245">EGF-like domain</keyword>
<feature type="disulfide bond" evidence="16">
    <location>
        <begin position="616"/>
        <end position="625"/>
    </location>
</feature>
<evidence type="ECO:0000256" key="3">
    <source>
        <dbReference type="ARBA" id="ARBA00007577"/>
    </source>
</evidence>
<comment type="similarity">
    <text evidence="3">Belongs to the ABC transporter superfamily. ABCB family. Multidrug resistance exporter (TC 3.A.1.201) subfamily.</text>
</comment>
<keyword evidence="17" id="KW-0862">Zinc</keyword>
<evidence type="ECO:0000259" key="21">
    <source>
        <dbReference type="PROSITE" id="PS50214"/>
    </source>
</evidence>
<keyword evidence="5" id="KW-0597">Phosphoprotein</keyword>
<dbReference type="CDD" id="cd18578">
    <property type="entry name" value="ABC_6TM_Pgp_ABCB1_D2_like"/>
    <property type="match status" value="1"/>
</dbReference>
<keyword evidence="14" id="KW-0325">Glycoprotein</keyword>
<feature type="domain" description="Peptidase M12B" evidence="22">
    <location>
        <begin position="152"/>
        <end position="354"/>
    </location>
</feature>
<dbReference type="PROSITE" id="PS50026">
    <property type="entry name" value="EGF_3"/>
    <property type="match status" value="1"/>
</dbReference>
<evidence type="ECO:0000256" key="16">
    <source>
        <dbReference type="PROSITE-ProRule" id="PRU00076"/>
    </source>
</evidence>
<dbReference type="SUPFAM" id="SSF55486">
    <property type="entry name" value="Metalloproteases ('zincins'), catalytic domain"/>
    <property type="match status" value="1"/>
</dbReference>
<dbReference type="InterPro" id="IPR006586">
    <property type="entry name" value="ADAM_Cys-rich"/>
</dbReference>
<dbReference type="PROSITE" id="PS50214">
    <property type="entry name" value="DISINTEGRIN_2"/>
    <property type="match status" value="1"/>
</dbReference>
<feature type="disulfide bond" evidence="15">
    <location>
        <begin position="421"/>
        <end position="441"/>
    </location>
</feature>
<dbReference type="InterPro" id="IPR011527">
    <property type="entry name" value="ABC1_TM_dom"/>
</dbReference>
<feature type="transmembrane region" description="Helical" evidence="19">
    <location>
        <begin position="1162"/>
        <end position="1180"/>
    </location>
</feature>
<keyword evidence="9" id="KW-0067">ATP-binding</keyword>
<evidence type="ECO:0000256" key="15">
    <source>
        <dbReference type="PROSITE-ProRule" id="PRU00068"/>
    </source>
</evidence>
<feature type="transmembrane region" description="Helical" evidence="19">
    <location>
        <begin position="1048"/>
        <end position="1067"/>
    </location>
</feature>
<dbReference type="Pfam" id="PF00200">
    <property type="entry name" value="Disintegrin"/>
    <property type="match status" value="1"/>
</dbReference>
<dbReference type="InterPro" id="IPR002870">
    <property type="entry name" value="Peptidase_M12B_N"/>
</dbReference>
<dbReference type="Pfam" id="PF01562">
    <property type="entry name" value="Pep_M12B_propep"/>
    <property type="match status" value="1"/>
</dbReference>
<dbReference type="InterPro" id="IPR003439">
    <property type="entry name" value="ABC_transporter-like_ATP-bd"/>
</dbReference>
<dbReference type="PROSITE" id="PS50215">
    <property type="entry name" value="ADAM_MEPRO"/>
    <property type="match status" value="1"/>
</dbReference>
<feature type="transmembrane region" description="Helical" evidence="19">
    <location>
        <begin position="650"/>
        <end position="669"/>
    </location>
</feature>
<sequence>TSYKRELKPLAKTRPFALVDGLRKSLSDVLQNGHPDRLQCGLQVGSSLYILDLEKNQDLLPKPPNVFYYLPNGTGASMKENAVTHCYYHGSVQGFPQSRVALSSCSGLRGVIVINTTLSFELHPEGEKHEKKKKGIIPHTHRSKRDILSETKYIELVLVADHKEYLNYQKNNKTIIYRMLDVANQVDWFYRPLNVRVALLGLEIWSDQDKIKVDKNPTETLNRFLDWRTRELLPRLRHDNAQLIMGESFDGTTVGMASQSSMCSKDRSGGVNVDHLVSVLGVASTVAHELGHNLGMSHDTADRRCQCQNEPRLGGCIMEPSTGFMPGQLFSSCSERDLSLSLLHGGGMCLFNVPQPESLLGGPRCGNLYVEKGEECDCGLLDECNDPCCNASTCKLIPGAQCSSDGICCENCKLRVAGSMCREPLGECDLPEYCTGTSPYCPPNVFLQNGESCKDGSSYCYSGVCASLDEQCQMLWGQNSTHAPPICFSSVNKQGNKYGNCGQMPNGSYIPCLKRDVHCGRIQCQGGNERPLLGSNAEILTTTVKLNQSDFTCRGAYFNLGDDVSDPAMVSQGTACGPNKACVDQQCQDVSMFGVEECRTKCHGHGVCNSNKNCHCDEGWAPPDCRYSGTGGSVDSGPAREPRDSDPARVALLVIFLFVLPVSLLFVALRFPRCRRGLVYLGHTPFNKTRQSRTPAMELTNARNGDQVQPLRYQWPHQSDIPLTQAISKVQNRPAAPTKPLPPDPVIKPTQFTGHWPAPPTKPLPPDPIPSESKMQCKPTGARPAAPSKPLPPDPVLSTRQNPVPPKPPVPRKPLPVDPSSHPHPPPLLGHPGPAASSSAYSRNPTSAAAPASEKNGKKEEKEKIEMVGPFELFRYADGIDIFLMLLGTVMSMANGAVLPLMVIVFGDMTNSFAQDTWLENLKNITLPPNFTLPEPSNETLGEQMTTHAIYYSIMGFVVLVAAYMQVAFWTLAAGRQVKKLRKKFFHSIMKQEIGWFDVNETGQLNTRLTDDVYKINEGIGDKLGMLIQNLTTFITGLIIGFVKGWELTLVILAVSPLLGISAGIIAKVMSSFTSREQSAYAKAGAVAEEVLSSIRTVFAFGGQKKEIRRYHKNLEDAKNVGIRKAITVNIAMGFTFFMIYMSYALAFWYGSTLILAREYDVGILLTVFFAVMIGAFGLGQTSPNIQSFSSARGAAHKVYHIIDHEPTINSFSTQGHKLDAVKGNIEFKNIHFTYPSRQDVKVLNGMNLKVMSGQTIALVGSSGCGKSTTVQLLQRFYDPQEGTVTIDGHDIRTLNVRSLRELIGVVSQEPVLFATTIAENIRYGRQDVTQEEIEQAAREANAYDFINKLPDKFETLVGDRGTQMSGGQKQRIAIARALVRNPKILLLDEATSALDAESETIVQAALDKVRQGRTTIIVAHRLSTIRNADVIAGFQNGEITELGTHDELMKRKEIYHSLVTMQMVKSTVNTEETKEEVFMDEKSPSVSSLNERTLFRQKSKSGSEKEQHHEEKQTEEEKVPNVSFLTILKLNKPEWLYIVVGVLCATVNGGLQPAFAIIFSKIIAVFAEVDQDFVRNRTELYSLLFAGIGVVSFFTLFFQGFCFGKAGEILTMRLRFRAFNAMMRQDLSWYDDSKNSVGALTTRLAADTAQVQGATGVRLATLAQNVANLGTAIIISFVYGWQLTLLILSIVPIMAVAGAIQMKLLGGHALKDKKELEQAGKIATEAIENIRTVVSLTRESKFESLYEENLLVPYKNAKRKAHVFGLTFSFSQAMIYFAYAGCFKFGSWLIEQKLMTFEGVFLVISAVVYGAMALGEANSFTPNYAKAKMAASHILMLINRVPAIDNSSEDGDKPDEFEGNVSFENVHFNYPSRPDVSVLQGLRLRVKKGQTLALVGSSGCGKSTTIQLLERFYDPQQGTVMLDNSDAKQLNIHWLRSQIGIVSQEPVLFDCSLAENIAYGDNSRQVSQQEIEEAAKAANIHPFIEGLPQKYQTQAGDKGTQLSGGQKQRIAIARAILRNPKLLLLDEATSALDTESEKIVQDALDKAREGRTCIIVAHRLSTIQNADRIAVFQNGVVVEQGTHQQLLSQQGAYYTLVTSQISH</sequence>
<feature type="transmembrane region" description="Helical" evidence="19">
    <location>
        <begin position="882"/>
        <end position="906"/>
    </location>
</feature>
<feature type="transmembrane region" description="Helical" evidence="19">
    <location>
        <begin position="1024"/>
        <end position="1042"/>
    </location>
</feature>
<gene>
    <name evidence="25" type="ORF">QQF64_010162</name>
</gene>
<feature type="non-terminal residue" evidence="25">
    <location>
        <position position="1"/>
    </location>
</feature>
<keyword evidence="26" id="KW-1185">Reference proteome</keyword>
<dbReference type="SMART" id="SM00608">
    <property type="entry name" value="ACR"/>
    <property type="match status" value="1"/>
</dbReference>
<organism evidence="25 26">
    <name type="scientific">Cirrhinus molitorella</name>
    <name type="common">mud carp</name>
    <dbReference type="NCBI Taxonomy" id="172907"/>
    <lineage>
        <taxon>Eukaryota</taxon>
        <taxon>Metazoa</taxon>
        <taxon>Chordata</taxon>
        <taxon>Craniata</taxon>
        <taxon>Vertebrata</taxon>
        <taxon>Euteleostomi</taxon>
        <taxon>Actinopterygii</taxon>
        <taxon>Neopterygii</taxon>
        <taxon>Teleostei</taxon>
        <taxon>Ostariophysi</taxon>
        <taxon>Cypriniformes</taxon>
        <taxon>Cyprinidae</taxon>
        <taxon>Labeoninae</taxon>
        <taxon>Labeonini</taxon>
        <taxon>Cirrhinus</taxon>
    </lineage>
</organism>
<dbReference type="PROSITE" id="PS00211">
    <property type="entry name" value="ABC_TRANSPORTER_1"/>
    <property type="match status" value="2"/>
</dbReference>
<evidence type="ECO:0000256" key="2">
    <source>
        <dbReference type="ARBA" id="ARBA00004167"/>
    </source>
</evidence>
<feature type="compositionally biased region" description="Basic and acidic residues" evidence="18">
    <location>
        <begin position="1502"/>
        <end position="1518"/>
    </location>
</feature>
<feature type="transmembrane region" description="Helical" evidence="19">
    <location>
        <begin position="1581"/>
        <end position="1604"/>
    </location>
</feature>
<accession>A0ABR3M4R5</accession>
<evidence type="ECO:0000256" key="18">
    <source>
        <dbReference type="SAM" id="MobiDB-lite"/>
    </source>
</evidence>
<evidence type="ECO:0000256" key="12">
    <source>
        <dbReference type="ARBA" id="ARBA00023136"/>
    </source>
</evidence>
<dbReference type="Proteomes" id="UP001558613">
    <property type="component" value="Unassembled WGS sequence"/>
</dbReference>
<feature type="domain" description="EGF-like" evidence="20">
    <location>
        <begin position="594"/>
        <end position="626"/>
    </location>
</feature>